<dbReference type="EMBL" id="PYBW01000061">
    <property type="protein sequence ID" value="PYC77466.1"/>
    <property type="molecule type" value="Genomic_DNA"/>
</dbReference>
<evidence type="ECO:0000256" key="7">
    <source>
        <dbReference type="SAM" id="Phobius"/>
    </source>
</evidence>
<evidence type="ECO:0000256" key="4">
    <source>
        <dbReference type="ARBA" id="ARBA00022989"/>
    </source>
</evidence>
<dbReference type="Pfam" id="PF00482">
    <property type="entry name" value="T2SSF"/>
    <property type="match status" value="1"/>
</dbReference>
<keyword evidence="10" id="KW-1185">Reference proteome</keyword>
<comment type="subcellular location">
    <subcellularLocation>
        <location evidence="1">Cell membrane</location>
        <topology evidence="1">Multi-pass membrane protein</topology>
    </subcellularLocation>
</comment>
<dbReference type="Proteomes" id="UP000248039">
    <property type="component" value="Unassembled WGS sequence"/>
</dbReference>
<keyword evidence="5 7" id="KW-0472">Membrane</keyword>
<evidence type="ECO:0000259" key="8">
    <source>
        <dbReference type="Pfam" id="PF00482"/>
    </source>
</evidence>
<dbReference type="PANTHER" id="PTHR35007">
    <property type="entry name" value="INTEGRAL MEMBRANE PROTEIN-RELATED"/>
    <property type="match status" value="1"/>
</dbReference>
<evidence type="ECO:0000256" key="5">
    <source>
        <dbReference type="ARBA" id="ARBA00023136"/>
    </source>
</evidence>
<gene>
    <name evidence="9" type="ORF">C7C46_18650</name>
</gene>
<dbReference type="PANTHER" id="PTHR35007:SF4">
    <property type="entry name" value="CONSERVED TRANSMEMBRANE PROTEIN-RELATED"/>
    <property type="match status" value="1"/>
</dbReference>
<comment type="caution">
    <text evidence="9">The sequence shown here is derived from an EMBL/GenBank/DDBJ whole genome shotgun (WGS) entry which is preliminary data.</text>
</comment>
<reference evidence="9 10" key="1">
    <citation type="submission" date="2018-03" db="EMBL/GenBank/DDBJ databases">
        <title>Bioinformatic expansion and discovery of thiopeptide antibiotics.</title>
        <authorList>
            <person name="Schwalen C.J."/>
            <person name="Hudson G.A."/>
            <person name="Mitchell D.A."/>
        </authorList>
    </citation>
    <scope>NUCLEOTIDE SEQUENCE [LARGE SCALE GENOMIC DNA]</scope>
    <source>
        <strain evidence="9 10">ATCC 21389</strain>
    </source>
</reference>
<dbReference type="OrthoDB" id="4337966at2"/>
<keyword evidence="3 7" id="KW-0812">Transmembrane</keyword>
<evidence type="ECO:0000313" key="9">
    <source>
        <dbReference type="EMBL" id="PYC77466.1"/>
    </source>
</evidence>
<name>A0A2V4NE49_9ACTN</name>
<feature type="domain" description="Type II secretion system protein GspF" evidence="8">
    <location>
        <begin position="125"/>
        <end position="253"/>
    </location>
</feature>
<evidence type="ECO:0000256" key="1">
    <source>
        <dbReference type="ARBA" id="ARBA00004651"/>
    </source>
</evidence>
<protein>
    <recommendedName>
        <fullName evidence="8">Type II secretion system protein GspF domain-containing protein</fullName>
    </recommendedName>
</protein>
<feature type="compositionally biased region" description="Basic residues" evidence="6">
    <location>
        <begin position="331"/>
        <end position="342"/>
    </location>
</feature>
<accession>A0A2V4NE49</accession>
<keyword evidence="2" id="KW-1003">Cell membrane</keyword>
<evidence type="ECO:0000256" key="2">
    <source>
        <dbReference type="ARBA" id="ARBA00022475"/>
    </source>
</evidence>
<dbReference type="AlphaFoldDB" id="A0A2V4NE49"/>
<evidence type="ECO:0000256" key="3">
    <source>
        <dbReference type="ARBA" id="ARBA00022692"/>
    </source>
</evidence>
<dbReference type="GO" id="GO:0005886">
    <property type="term" value="C:plasma membrane"/>
    <property type="evidence" value="ECO:0007669"/>
    <property type="project" value="UniProtKB-SubCell"/>
</dbReference>
<keyword evidence="4 7" id="KW-1133">Transmembrane helix</keyword>
<feature type="region of interest" description="Disordered" evidence="6">
    <location>
        <begin position="309"/>
        <end position="365"/>
    </location>
</feature>
<dbReference type="RefSeq" id="WP_110671000.1">
    <property type="nucleotide sequence ID" value="NZ_PYBW01000061.1"/>
</dbReference>
<evidence type="ECO:0000313" key="10">
    <source>
        <dbReference type="Proteomes" id="UP000248039"/>
    </source>
</evidence>
<evidence type="ECO:0000256" key="6">
    <source>
        <dbReference type="SAM" id="MobiDB-lite"/>
    </source>
</evidence>
<dbReference type="InterPro" id="IPR018076">
    <property type="entry name" value="T2SS_GspF_dom"/>
</dbReference>
<proteinExistence type="predicted"/>
<feature type="transmembrane region" description="Helical" evidence="7">
    <location>
        <begin position="72"/>
        <end position="99"/>
    </location>
</feature>
<sequence length="399" mass="41600">MSGRALQLVLATVLLAATSAGWAVLNHGGRARRRSRSVLGRAGGAEVLLRHGYRRLLLLPGRPRPRWLVGELLLLLVAVPVGWALHSPLPAVAVVLLAYPSARWRARRRFVRQERARGAAVIELCAALAGELRSGATPEQALEVVTGPGRPVADLAKRLGPEAMARLTAGRYGADVPAALRWLATQPGGGGASAIAACWQVTTDSGTGLAGSLDQVAEALRADRALQEEIQSELTGPRTTAVMLAALPIGGLALGSLLGAEPERILLRTPLGIGCLIAGALLEAAGLLWTSRIVRQALADLGISAGTAARPGLPGASDPGPRSGVSAAGRARPRERGSRRRGPCRDGINAGPGRRRCEHGQSRTARRLRAGTRLPGCTGGRHHCEDLRSVGGSRTEVCS</sequence>
<organism evidence="9 10">
    <name type="scientific">Streptomyces tateyamensis</name>
    <dbReference type="NCBI Taxonomy" id="565073"/>
    <lineage>
        <taxon>Bacteria</taxon>
        <taxon>Bacillati</taxon>
        <taxon>Actinomycetota</taxon>
        <taxon>Actinomycetes</taxon>
        <taxon>Kitasatosporales</taxon>
        <taxon>Streptomycetaceae</taxon>
        <taxon>Streptomyces</taxon>
    </lineage>
</organism>